<reference evidence="2" key="1">
    <citation type="submission" date="2016-10" db="EMBL/GenBank/DDBJ databases">
        <authorList>
            <person name="Varghese N."/>
            <person name="Submissions S."/>
        </authorList>
    </citation>
    <scope>NUCLEOTIDE SEQUENCE [LARGE SCALE GENOMIC DNA]</scope>
    <source>
        <strain evidence="2">DSM 21620</strain>
    </source>
</reference>
<gene>
    <name evidence="1" type="ORF">SAMN05421663_104197</name>
</gene>
<keyword evidence="2" id="KW-1185">Reference proteome</keyword>
<accession>A0A1G6PNQ4</accession>
<organism evidence="1 2">
    <name type="scientific">Terribacillus halophilus</name>
    <dbReference type="NCBI Taxonomy" id="361279"/>
    <lineage>
        <taxon>Bacteria</taxon>
        <taxon>Bacillati</taxon>
        <taxon>Bacillota</taxon>
        <taxon>Bacilli</taxon>
        <taxon>Bacillales</taxon>
        <taxon>Bacillaceae</taxon>
        <taxon>Terribacillus</taxon>
    </lineage>
</organism>
<dbReference type="AlphaFoldDB" id="A0A1G6PNQ4"/>
<evidence type="ECO:0008006" key="3">
    <source>
        <dbReference type="Google" id="ProtNLM"/>
    </source>
</evidence>
<dbReference type="Proteomes" id="UP000198666">
    <property type="component" value="Unassembled WGS sequence"/>
</dbReference>
<name>A0A1G6PNQ4_9BACI</name>
<sequence>MFEYKFVKVELGTWNSKPKEDYQDIINKHAASGWRFIQIFAPSTKGYGSAAYFELIFEKNLRP</sequence>
<proteinExistence type="predicted"/>
<dbReference type="InterPro" id="IPR025234">
    <property type="entry name" value="YjzH-like"/>
</dbReference>
<dbReference type="RefSeq" id="WP_093726991.1">
    <property type="nucleotide sequence ID" value="NZ_FMZB01000004.1"/>
</dbReference>
<protein>
    <recommendedName>
        <fullName evidence="3">DUF4177 domain-containing protein</fullName>
    </recommendedName>
</protein>
<evidence type="ECO:0000313" key="1">
    <source>
        <dbReference type="EMBL" id="SDC81611.1"/>
    </source>
</evidence>
<evidence type="ECO:0000313" key="2">
    <source>
        <dbReference type="Proteomes" id="UP000198666"/>
    </source>
</evidence>
<dbReference type="EMBL" id="FMZB01000004">
    <property type="protein sequence ID" value="SDC81611.1"/>
    <property type="molecule type" value="Genomic_DNA"/>
</dbReference>
<dbReference type="Pfam" id="PF13783">
    <property type="entry name" value="DUF4177"/>
    <property type="match status" value="1"/>
</dbReference>
<dbReference type="OrthoDB" id="1739894at2"/>